<dbReference type="RefSeq" id="WP_256131629.1">
    <property type="nucleotide sequence ID" value="NZ_JANFXK010000006.1"/>
</dbReference>
<dbReference type="InterPro" id="IPR016454">
    <property type="entry name" value="Cysteine_dSase"/>
</dbReference>
<protein>
    <recommendedName>
        <fullName evidence="3">cysteine desulfurase</fullName>
        <ecNumber evidence="3">2.8.1.7</ecNumber>
    </recommendedName>
</protein>
<dbReference type="PANTHER" id="PTHR43586">
    <property type="entry name" value="CYSTEINE DESULFURASE"/>
    <property type="match status" value="1"/>
</dbReference>
<evidence type="ECO:0000256" key="2">
    <source>
        <dbReference type="ARBA" id="ARBA00010447"/>
    </source>
</evidence>
<feature type="domain" description="Aminotransferase class V" evidence="6">
    <location>
        <begin position="4"/>
        <end position="370"/>
    </location>
</feature>
<dbReference type="NCBIfam" id="TIGR01977">
    <property type="entry name" value="am_tr_V_EF2568"/>
    <property type="match status" value="1"/>
</dbReference>
<dbReference type="InterPro" id="IPR000192">
    <property type="entry name" value="Aminotrans_V_dom"/>
</dbReference>
<sequence>MKQIYFDNGSTSFPKAPGLGEAMGKHIDYNGYNISRGGYSKAYSLEGEIIEAREAVCRLFHCDDVKKVIFTPGATIGLNMVLKGLLKRGDHVITTSMEHNAVVRPLAQLEAKGVLWSRAQCDEKGRLDPQEIRKLIRPETKLVLAIHGSNVCGTLIPIEEIGRICRENRIFFCVDASQTAGSAVIDMQKCNADALIFPGHKALLGPQGIGGMILSRTMAETMEPLFSGGTGSASHREEMPELLPDKFQPGTLNIPGIIGLKHALAYIEKEGLVSMMEKKKRITDAFLEEVGNMKGVRLIGLPAGDDRCSVVSLDFVDQDNAEVAFRLENEFGIMTRCGLHCAPHAHKTLGTFPQGTVRFSFGCFNTITEIRFAAGALNRILCG</sequence>
<comment type="caution">
    <text evidence="7">The sequence shown here is derived from an EMBL/GenBank/DDBJ whole genome shotgun (WGS) entry which is preliminary data.</text>
</comment>
<evidence type="ECO:0000313" key="7">
    <source>
        <dbReference type="EMBL" id="MCQ4636439.1"/>
    </source>
</evidence>
<keyword evidence="7" id="KW-0032">Aminotransferase</keyword>
<evidence type="ECO:0000256" key="1">
    <source>
        <dbReference type="ARBA" id="ARBA00001933"/>
    </source>
</evidence>
<keyword evidence="4" id="KW-0663">Pyridoxal phosphate</keyword>
<dbReference type="EMBL" id="JANFXK010000006">
    <property type="protein sequence ID" value="MCQ4636439.1"/>
    <property type="molecule type" value="Genomic_DNA"/>
</dbReference>
<dbReference type="InterPro" id="IPR010969">
    <property type="entry name" value="Cys_dSase-rel_unknwn_funct"/>
</dbReference>
<comment type="similarity">
    <text evidence="2">Belongs to the class-V pyridoxal-phosphate-dependent aminotransferase family. Csd subfamily.</text>
</comment>
<dbReference type="SUPFAM" id="SSF53383">
    <property type="entry name" value="PLP-dependent transferases"/>
    <property type="match status" value="1"/>
</dbReference>
<accession>A0ABT1RMM8</accession>
<proteinExistence type="inferred from homology"/>
<reference evidence="7 8" key="1">
    <citation type="submission" date="2022-06" db="EMBL/GenBank/DDBJ databases">
        <title>Isolation of gut microbiota from human fecal samples.</title>
        <authorList>
            <person name="Pamer E.G."/>
            <person name="Barat B."/>
            <person name="Waligurski E."/>
            <person name="Medina S."/>
            <person name="Paddock L."/>
            <person name="Mostad J."/>
        </authorList>
    </citation>
    <scope>NUCLEOTIDE SEQUENCE [LARGE SCALE GENOMIC DNA]</scope>
    <source>
        <strain evidence="7 8">SL.3.17</strain>
    </source>
</reference>
<keyword evidence="7" id="KW-0808">Transferase</keyword>
<evidence type="ECO:0000259" key="6">
    <source>
        <dbReference type="Pfam" id="PF00266"/>
    </source>
</evidence>
<dbReference type="Gene3D" id="3.90.1150.10">
    <property type="entry name" value="Aspartate Aminotransferase, domain 1"/>
    <property type="match status" value="1"/>
</dbReference>
<dbReference type="EC" id="2.8.1.7" evidence="3"/>
<dbReference type="PANTHER" id="PTHR43586:SF4">
    <property type="entry name" value="ISOPENICILLIN N EPIMERASE"/>
    <property type="match status" value="1"/>
</dbReference>
<evidence type="ECO:0000256" key="4">
    <source>
        <dbReference type="ARBA" id="ARBA00022898"/>
    </source>
</evidence>
<gene>
    <name evidence="7" type="ORF">NE619_06840</name>
</gene>
<evidence type="ECO:0000313" key="8">
    <source>
        <dbReference type="Proteomes" id="UP001524502"/>
    </source>
</evidence>
<dbReference type="Pfam" id="PF00266">
    <property type="entry name" value="Aminotran_5"/>
    <property type="match status" value="1"/>
</dbReference>
<dbReference type="InterPro" id="IPR015422">
    <property type="entry name" value="PyrdxlP-dep_Trfase_small"/>
</dbReference>
<organism evidence="7 8">
    <name type="scientific">Anaerovorax odorimutans</name>
    <dbReference type="NCBI Taxonomy" id="109327"/>
    <lineage>
        <taxon>Bacteria</taxon>
        <taxon>Bacillati</taxon>
        <taxon>Bacillota</taxon>
        <taxon>Clostridia</taxon>
        <taxon>Peptostreptococcales</taxon>
        <taxon>Anaerovoracaceae</taxon>
        <taxon>Anaerovorax</taxon>
    </lineage>
</organism>
<dbReference type="Proteomes" id="UP001524502">
    <property type="component" value="Unassembled WGS sequence"/>
</dbReference>
<keyword evidence="8" id="KW-1185">Reference proteome</keyword>
<evidence type="ECO:0000256" key="5">
    <source>
        <dbReference type="ARBA" id="ARBA00050776"/>
    </source>
</evidence>
<comment type="catalytic activity">
    <reaction evidence="5">
        <text>(sulfur carrier)-H + L-cysteine = (sulfur carrier)-SH + L-alanine</text>
        <dbReference type="Rhea" id="RHEA:43892"/>
        <dbReference type="Rhea" id="RHEA-COMP:14737"/>
        <dbReference type="Rhea" id="RHEA-COMP:14739"/>
        <dbReference type="ChEBI" id="CHEBI:29917"/>
        <dbReference type="ChEBI" id="CHEBI:35235"/>
        <dbReference type="ChEBI" id="CHEBI:57972"/>
        <dbReference type="ChEBI" id="CHEBI:64428"/>
        <dbReference type="EC" id="2.8.1.7"/>
    </reaction>
</comment>
<dbReference type="PIRSF" id="PIRSF005572">
    <property type="entry name" value="NifS"/>
    <property type="match status" value="1"/>
</dbReference>
<dbReference type="InterPro" id="IPR015421">
    <property type="entry name" value="PyrdxlP-dep_Trfase_major"/>
</dbReference>
<name>A0ABT1RMM8_9FIRM</name>
<evidence type="ECO:0000256" key="3">
    <source>
        <dbReference type="ARBA" id="ARBA00012239"/>
    </source>
</evidence>
<dbReference type="Gene3D" id="3.40.640.10">
    <property type="entry name" value="Type I PLP-dependent aspartate aminotransferase-like (Major domain)"/>
    <property type="match status" value="1"/>
</dbReference>
<comment type="cofactor">
    <cofactor evidence="1">
        <name>pyridoxal 5'-phosphate</name>
        <dbReference type="ChEBI" id="CHEBI:597326"/>
    </cofactor>
</comment>
<dbReference type="InterPro" id="IPR015424">
    <property type="entry name" value="PyrdxlP-dep_Trfase"/>
</dbReference>
<dbReference type="GO" id="GO:0008483">
    <property type="term" value="F:transaminase activity"/>
    <property type="evidence" value="ECO:0007669"/>
    <property type="project" value="UniProtKB-KW"/>
</dbReference>